<name>A0A3P6RL00_ANISI</name>
<dbReference type="InterPro" id="IPR026570">
    <property type="entry name" value="CCDC86"/>
</dbReference>
<keyword evidence="6" id="KW-0164">Citrullination</keyword>
<dbReference type="GO" id="GO:0005730">
    <property type="term" value="C:nucleolus"/>
    <property type="evidence" value="ECO:0007669"/>
    <property type="project" value="UniProtKB-SubCell"/>
</dbReference>
<comment type="subcellular location">
    <subcellularLocation>
        <location evidence="1">Chromosome</location>
    </subcellularLocation>
    <subcellularLocation>
        <location evidence="2">Nucleus</location>
        <location evidence="2">Nucleolus</location>
    </subcellularLocation>
</comment>
<gene>
    <name evidence="10" type="ORF">ASIM_LOCUS18003</name>
</gene>
<evidence type="ECO:0000256" key="8">
    <source>
        <dbReference type="ARBA" id="ARBA00023242"/>
    </source>
</evidence>
<dbReference type="AlphaFoldDB" id="A0A3P6RL00"/>
<keyword evidence="5" id="KW-0597">Phosphoprotein</keyword>
<evidence type="ECO:0000256" key="2">
    <source>
        <dbReference type="ARBA" id="ARBA00004604"/>
    </source>
</evidence>
<evidence type="ECO:0000256" key="3">
    <source>
        <dbReference type="ARBA" id="ARBA00016738"/>
    </source>
</evidence>
<proteinExistence type="predicted"/>
<dbReference type="GO" id="GO:0005694">
    <property type="term" value="C:chromosome"/>
    <property type="evidence" value="ECO:0007669"/>
    <property type="project" value="UniProtKB-SubCell"/>
</dbReference>
<evidence type="ECO:0000256" key="4">
    <source>
        <dbReference type="ARBA" id="ARBA00022454"/>
    </source>
</evidence>
<evidence type="ECO:0000256" key="5">
    <source>
        <dbReference type="ARBA" id="ARBA00022553"/>
    </source>
</evidence>
<keyword evidence="7" id="KW-0175">Coiled coil</keyword>
<dbReference type="Proteomes" id="UP000267096">
    <property type="component" value="Unassembled WGS sequence"/>
</dbReference>
<evidence type="ECO:0000256" key="9">
    <source>
        <dbReference type="ARBA" id="ARBA00093307"/>
    </source>
</evidence>
<reference evidence="10 11" key="1">
    <citation type="submission" date="2018-11" db="EMBL/GenBank/DDBJ databases">
        <authorList>
            <consortium name="Pathogen Informatics"/>
        </authorList>
    </citation>
    <scope>NUCLEOTIDE SEQUENCE [LARGE SCALE GENOMIC DNA]</scope>
</reference>
<dbReference type="EMBL" id="UYRR01034884">
    <property type="protein sequence ID" value="VDK62596.1"/>
    <property type="molecule type" value="Genomic_DNA"/>
</dbReference>
<evidence type="ECO:0000313" key="11">
    <source>
        <dbReference type="Proteomes" id="UP000267096"/>
    </source>
</evidence>
<evidence type="ECO:0000256" key="6">
    <source>
        <dbReference type="ARBA" id="ARBA00022934"/>
    </source>
</evidence>
<evidence type="ECO:0000313" key="10">
    <source>
        <dbReference type="EMBL" id="VDK62596.1"/>
    </source>
</evidence>
<keyword evidence="11" id="KW-1185">Reference proteome</keyword>
<dbReference type="OrthoDB" id="277961at2759"/>
<accession>A0A3P6RL00</accession>
<keyword evidence="8" id="KW-0539">Nucleus</keyword>
<comment type="function">
    <text evidence="9">Required for proper chromosome segregation during mitosis and error-free mitotic progression.</text>
</comment>
<keyword evidence="4" id="KW-0158">Chromosome</keyword>
<organism evidence="10 11">
    <name type="scientific">Anisakis simplex</name>
    <name type="common">Herring worm</name>
    <dbReference type="NCBI Taxonomy" id="6269"/>
    <lineage>
        <taxon>Eukaryota</taxon>
        <taxon>Metazoa</taxon>
        <taxon>Ecdysozoa</taxon>
        <taxon>Nematoda</taxon>
        <taxon>Chromadorea</taxon>
        <taxon>Rhabditida</taxon>
        <taxon>Spirurina</taxon>
        <taxon>Ascaridomorpha</taxon>
        <taxon>Ascaridoidea</taxon>
        <taxon>Anisakidae</taxon>
        <taxon>Anisakis</taxon>
        <taxon>Anisakis simplex complex</taxon>
    </lineage>
</organism>
<evidence type="ECO:0000256" key="7">
    <source>
        <dbReference type="ARBA" id="ARBA00023054"/>
    </source>
</evidence>
<protein>
    <recommendedName>
        <fullName evidence="3">Coiled-coil domain-containing protein 86</fullName>
    </recommendedName>
</protein>
<dbReference type="PANTHER" id="PTHR13557:SF1">
    <property type="entry name" value="COILED-COIL DOMAIN-CONTAINING PROTEIN 86"/>
    <property type="match status" value="1"/>
</dbReference>
<evidence type="ECO:0000256" key="1">
    <source>
        <dbReference type="ARBA" id="ARBA00004286"/>
    </source>
</evidence>
<dbReference type="PANTHER" id="PTHR13557">
    <property type="entry name" value="COILED-COIL DOMAIN-CONTAINING PROTEIN 86"/>
    <property type="match status" value="1"/>
</dbReference>
<sequence>MMDVDVPVEQCTSADDCISNSAQQNVLNAKSDAHVDQLEALKTGRGMAKSGRWWKVVRTKRSSEVVKVKPLKSSWKTKMKWKADTEQVKKFSAEIREKKKAQKAVRNLERCLLFFEKKERTRFSFNFINE</sequence>